<proteinExistence type="predicted"/>
<accession>A0A1X7VGE3</accession>
<sequence length="66" mass="7335">MTGHLISACLIDMPIKKMSNKEPGPKPKKVTLSVPFAKIPLLTASQQLIMYLYSLNLALHLRLTLC</sequence>
<dbReference type="EnsemblMetazoa" id="Aqu2.1.39370_001">
    <property type="protein sequence ID" value="Aqu2.1.39370_001"/>
    <property type="gene ID" value="Aqu2.1.39370"/>
</dbReference>
<dbReference type="AlphaFoldDB" id="A0A1X7VGE3"/>
<dbReference type="InParanoid" id="A0A1X7VGE3"/>
<organism evidence="1">
    <name type="scientific">Amphimedon queenslandica</name>
    <name type="common">Sponge</name>
    <dbReference type="NCBI Taxonomy" id="400682"/>
    <lineage>
        <taxon>Eukaryota</taxon>
        <taxon>Metazoa</taxon>
        <taxon>Porifera</taxon>
        <taxon>Demospongiae</taxon>
        <taxon>Heteroscleromorpha</taxon>
        <taxon>Haplosclerida</taxon>
        <taxon>Niphatidae</taxon>
        <taxon>Amphimedon</taxon>
    </lineage>
</organism>
<name>A0A1X7VGE3_AMPQE</name>
<protein>
    <submittedName>
        <fullName evidence="1">Uncharacterized protein</fullName>
    </submittedName>
</protein>
<reference evidence="1" key="1">
    <citation type="submission" date="2017-05" db="UniProtKB">
        <authorList>
            <consortium name="EnsemblMetazoa"/>
        </authorList>
    </citation>
    <scope>IDENTIFICATION</scope>
</reference>
<evidence type="ECO:0000313" key="1">
    <source>
        <dbReference type="EnsemblMetazoa" id="Aqu2.1.39370_001"/>
    </source>
</evidence>